<keyword evidence="5" id="KW-0808">Transferase</keyword>
<evidence type="ECO:0000256" key="7">
    <source>
        <dbReference type="ARBA" id="ARBA00022737"/>
    </source>
</evidence>
<evidence type="ECO:0000256" key="13">
    <source>
        <dbReference type="ARBA" id="ARBA00023264"/>
    </source>
</evidence>
<dbReference type="InterPro" id="IPR011992">
    <property type="entry name" value="EF-hand-dom_pair"/>
</dbReference>
<reference evidence="19" key="1">
    <citation type="submission" date="2020-06" db="EMBL/GenBank/DDBJ databases">
        <title>Draft genome of Bugula neritina, a colonial animal packing powerful symbionts and potential medicines.</title>
        <authorList>
            <person name="Rayko M."/>
        </authorList>
    </citation>
    <scope>NUCLEOTIDE SEQUENCE [LARGE SCALE GENOMIC DNA]</scope>
    <source>
        <strain evidence="19">Kwan_BN1</strain>
    </source>
</reference>
<keyword evidence="20" id="KW-1185">Reference proteome</keyword>
<dbReference type="SMART" id="SM00563">
    <property type="entry name" value="PlsC"/>
    <property type="match status" value="1"/>
</dbReference>
<dbReference type="InterPro" id="IPR045252">
    <property type="entry name" value="LPCAT1-like"/>
</dbReference>
<dbReference type="CDD" id="cd00051">
    <property type="entry name" value="EFh"/>
    <property type="match status" value="2"/>
</dbReference>
<keyword evidence="13" id="KW-1208">Phospholipid metabolism</keyword>
<keyword evidence="9 17" id="KW-1133">Transmembrane helix</keyword>
<feature type="compositionally biased region" description="Basic and acidic residues" evidence="16">
    <location>
        <begin position="545"/>
        <end position="562"/>
    </location>
</feature>
<dbReference type="PROSITE" id="PS00018">
    <property type="entry name" value="EF_HAND_1"/>
    <property type="match status" value="3"/>
</dbReference>
<keyword evidence="7" id="KW-0677">Repeat</keyword>
<dbReference type="PROSITE" id="PS50222">
    <property type="entry name" value="EF_HAND_2"/>
    <property type="match status" value="3"/>
</dbReference>
<evidence type="ECO:0000256" key="2">
    <source>
        <dbReference type="ARBA" id="ARBA00005074"/>
    </source>
</evidence>
<evidence type="ECO:0000256" key="12">
    <source>
        <dbReference type="ARBA" id="ARBA00023209"/>
    </source>
</evidence>
<dbReference type="GO" id="GO:0016020">
    <property type="term" value="C:membrane"/>
    <property type="evidence" value="ECO:0007669"/>
    <property type="project" value="UniProtKB-SubCell"/>
</dbReference>
<dbReference type="CDD" id="cd07991">
    <property type="entry name" value="LPLAT_LPCAT1-like"/>
    <property type="match status" value="1"/>
</dbReference>
<proteinExistence type="inferred from homology"/>
<dbReference type="GO" id="GO:0008654">
    <property type="term" value="P:phospholipid biosynthetic process"/>
    <property type="evidence" value="ECO:0007669"/>
    <property type="project" value="UniProtKB-KW"/>
</dbReference>
<feature type="transmembrane region" description="Helical" evidence="17">
    <location>
        <begin position="89"/>
        <end position="115"/>
    </location>
</feature>
<dbReference type="SMART" id="SM00054">
    <property type="entry name" value="EFh"/>
    <property type="match status" value="3"/>
</dbReference>
<dbReference type="InterPro" id="IPR002123">
    <property type="entry name" value="Plipid/glycerol_acylTrfase"/>
</dbReference>
<dbReference type="GO" id="GO:0005783">
    <property type="term" value="C:endoplasmic reticulum"/>
    <property type="evidence" value="ECO:0007669"/>
    <property type="project" value="TreeGrafter"/>
</dbReference>
<dbReference type="PANTHER" id="PTHR23063">
    <property type="entry name" value="PHOSPHOLIPID ACYLTRANSFERASE"/>
    <property type="match status" value="1"/>
</dbReference>
<dbReference type="Pfam" id="PF13202">
    <property type="entry name" value="EF-hand_5"/>
    <property type="match status" value="1"/>
</dbReference>
<dbReference type="Pfam" id="PF13499">
    <property type="entry name" value="EF-hand_7"/>
    <property type="match status" value="1"/>
</dbReference>
<keyword evidence="14" id="KW-0012">Acyltransferase</keyword>
<dbReference type="Gene3D" id="1.10.238.10">
    <property type="entry name" value="EF-hand"/>
    <property type="match status" value="1"/>
</dbReference>
<dbReference type="SUPFAM" id="SSF69593">
    <property type="entry name" value="Glycerol-3-phosphate (1)-acyltransferase"/>
    <property type="match status" value="1"/>
</dbReference>
<evidence type="ECO:0000313" key="19">
    <source>
        <dbReference type="EMBL" id="KAF6039680.1"/>
    </source>
</evidence>
<evidence type="ECO:0000256" key="14">
    <source>
        <dbReference type="ARBA" id="ARBA00023315"/>
    </source>
</evidence>
<organism evidence="19 20">
    <name type="scientific">Bugula neritina</name>
    <name type="common">Brown bryozoan</name>
    <name type="synonym">Sertularia neritina</name>
    <dbReference type="NCBI Taxonomy" id="10212"/>
    <lineage>
        <taxon>Eukaryota</taxon>
        <taxon>Metazoa</taxon>
        <taxon>Spiralia</taxon>
        <taxon>Lophotrochozoa</taxon>
        <taxon>Bryozoa</taxon>
        <taxon>Gymnolaemata</taxon>
        <taxon>Cheilostomatida</taxon>
        <taxon>Flustrina</taxon>
        <taxon>Buguloidea</taxon>
        <taxon>Bugulidae</taxon>
        <taxon>Bugula</taxon>
    </lineage>
</organism>
<evidence type="ECO:0000256" key="6">
    <source>
        <dbReference type="ARBA" id="ARBA00022692"/>
    </source>
</evidence>
<feature type="compositionally biased region" description="Polar residues" evidence="16">
    <location>
        <begin position="564"/>
        <end position="574"/>
    </location>
</feature>
<dbReference type="EMBL" id="VXIV02000223">
    <property type="protein sequence ID" value="KAF6039680.1"/>
    <property type="molecule type" value="Genomic_DNA"/>
</dbReference>
<gene>
    <name evidence="19" type="ORF">EB796_002011</name>
</gene>
<keyword evidence="4" id="KW-0444">Lipid biosynthesis</keyword>
<evidence type="ECO:0000256" key="11">
    <source>
        <dbReference type="ARBA" id="ARBA00023136"/>
    </source>
</evidence>
<feature type="compositionally biased region" description="Pro residues" evidence="16">
    <location>
        <begin position="575"/>
        <end position="584"/>
    </location>
</feature>
<evidence type="ECO:0000256" key="15">
    <source>
        <dbReference type="ARBA" id="ARBA00025707"/>
    </source>
</evidence>
<evidence type="ECO:0000256" key="16">
    <source>
        <dbReference type="SAM" id="MobiDB-lite"/>
    </source>
</evidence>
<accession>A0A7J7KNB6</accession>
<evidence type="ECO:0000256" key="4">
    <source>
        <dbReference type="ARBA" id="ARBA00022516"/>
    </source>
</evidence>
<dbReference type="SUPFAM" id="SSF47473">
    <property type="entry name" value="EF-hand"/>
    <property type="match status" value="1"/>
</dbReference>
<evidence type="ECO:0000259" key="18">
    <source>
        <dbReference type="PROSITE" id="PS50222"/>
    </source>
</evidence>
<evidence type="ECO:0000256" key="1">
    <source>
        <dbReference type="ARBA" id="ARBA00004370"/>
    </source>
</evidence>
<evidence type="ECO:0000256" key="17">
    <source>
        <dbReference type="SAM" id="Phobius"/>
    </source>
</evidence>
<feature type="domain" description="EF-hand" evidence="18">
    <location>
        <begin position="426"/>
        <end position="461"/>
    </location>
</feature>
<feature type="domain" description="EF-hand" evidence="18">
    <location>
        <begin position="463"/>
        <end position="498"/>
    </location>
</feature>
<dbReference type="GO" id="GO:0005509">
    <property type="term" value="F:calcium ion binding"/>
    <property type="evidence" value="ECO:0007669"/>
    <property type="project" value="InterPro"/>
</dbReference>
<dbReference type="Pfam" id="PF01553">
    <property type="entry name" value="Acyltransferase"/>
    <property type="match status" value="1"/>
</dbReference>
<evidence type="ECO:0000313" key="20">
    <source>
        <dbReference type="Proteomes" id="UP000593567"/>
    </source>
</evidence>
<dbReference type="GO" id="GO:0008374">
    <property type="term" value="F:O-acyltransferase activity"/>
    <property type="evidence" value="ECO:0007669"/>
    <property type="project" value="InterPro"/>
</dbReference>
<comment type="caution">
    <text evidence="19">The sequence shown here is derived from an EMBL/GenBank/DDBJ whole genome shotgun (WGS) entry which is preliminary data.</text>
</comment>
<comment type="pathway">
    <text evidence="15">Phospholipid metabolism.</text>
</comment>
<comment type="subcellular location">
    <subcellularLocation>
        <location evidence="1">Membrane</location>
    </subcellularLocation>
</comment>
<sequence>MFRSVESKYYDDFLFKPMGNGKQKPFFRHMKNISGKQAKSPFLSIINEIVLAIVNMPPPFLRTRSLFAPKVANPFIYHLKFPWYRKIQVAIATVLLIPVIRVILSVFCFLMAWVFGSISLAGLSPETLATVPLSGWRRSIHSVVLFWCRASYFMFGFHRRIIGEVADRKDAPTIVLAPHSSFFDVGCGLALDDVPYAVSRAENMSIPLVGIVFRLTQTVAVVRRDKASRQKVIDELKTRVQSEGVWPQLILFPEGTTTNRQALITFKPGAFIPGMPVQPVVIRYPDAWDTVTWAWEGAGVGVLFWLTLCKLWTTIEMEFLPVYTPSEAERENAYLYADNVRSVMAEALNVPVTDHTFEDCRLMEHAAKANLKLGDGLVEFRKMQKKLGLSYEDIHSLMGKFGDISQLSDIEGRVDLKTFAKYMDLPVSETLSQLFSMYDRDGSGNIDFREYVIGMSLISEPARADDSIRLAFKLFDKDGDGYVSQSEFADLLMNILITEKEEADALFEKLDSSQSGKLTFEDFKACAADMPEYAALFTTYYSQEHSSDSSLLERRSSRDVPRTKLSSDSANPQATPSPVPPPTSPTDGTKAKSE</sequence>
<dbReference type="GO" id="GO:0042171">
    <property type="term" value="F:lysophosphatidic acid acyltransferase activity"/>
    <property type="evidence" value="ECO:0007669"/>
    <property type="project" value="TreeGrafter"/>
</dbReference>
<dbReference type="OrthoDB" id="272512at2759"/>
<comment type="similarity">
    <text evidence="3">Belongs to the 1-acyl-sn-glycerol-3-phosphate acyltransferase family.</text>
</comment>
<keyword evidence="12" id="KW-0594">Phospholipid biosynthesis</keyword>
<dbReference type="InterPro" id="IPR018247">
    <property type="entry name" value="EF_Hand_1_Ca_BS"/>
</dbReference>
<dbReference type="AlphaFoldDB" id="A0A7J7KNB6"/>
<comment type="pathway">
    <text evidence="2">Lipid metabolism; phospholipid metabolism.</text>
</comment>
<keyword evidence="8" id="KW-0106">Calcium</keyword>
<feature type="domain" description="EF-hand" evidence="18">
    <location>
        <begin position="499"/>
        <end position="533"/>
    </location>
</feature>
<dbReference type="InterPro" id="IPR002048">
    <property type="entry name" value="EF_hand_dom"/>
</dbReference>
<dbReference type="UniPathway" id="UPA00085"/>
<keyword evidence="11 17" id="KW-0472">Membrane</keyword>
<evidence type="ECO:0000256" key="5">
    <source>
        <dbReference type="ARBA" id="ARBA00022679"/>
    </source>
</evidence>
<evidence type="ECO:0000256" key="8">
    <source>
        <dbReference type="ARBA" id="ARBA00022837"/>
    </source>
</evidence>
<evidence type="ECO:0000256" key="3">
    <source>
        <dbReference type="ARBA" id="ARBA00008655"/>
    </source>
</evidence>
<keyword evidence="10" id="KW-0443">Lipid metabolism</keyword>
<dbReference type="Proteomes" id="UP000593567">
    <property type="component" value="Unassembled WGS sequence"/>
</dbReference>
<evidence type="ECO:0000256" key="9">
    <source>
        <dbReference type="ARBA" id="ARBA00022989"/>
    </source>
</evidence>
<dbReference type="PANTHER" id="PTHR23063:SF52">
    <property type="entry name" value="LYSOPHOSPHATIDYLCHOLINE ACYLTRANSFERASE"/>
    <property type="match status" value="1"/>
</dbReference>
<name>A0A7J7KNB6_BUGNE</name>
<dbReference type="FunFam" id="1.10.238.10:FF:000178">
    <property type="entry name" value="Calmodulin-2 A"/>
    <property type="match status" value="1"/>
</dbReference>
<keyword evidence="6 17" id="KW-0812">Transmembrane</keyword>
<protein>
    <submittedName>
        <fullName evidence="19">LPCAT2</fullName>
    </submittedName>
</protein>
<evidence type="ECO:0000256" key="10">
    <source>
        <dbReference type="ARBA" id="ARBA00023098"/>
    </source>
</evidence>
<feature type="region of interest" description="Disordered" evidence="16">
    <location>
        <begin position="544"/>
        <end position="594"/>
    </location>
</feature>